<feature type="compositionally biased region" description="Low complexity" evidence="2">
    <location>
        <begin position="245"/>
        <end position="261"/>
    </location>
</feature>
<organism evidence="4 5">
    <name type="scientific">Apatococcus fuscideae</name>
    <dbReference type="NCBI Taxonomy" id="2026836"/>
    <lineage>
        <taxon>Eukaryota</taxon>
        <taxon>Viridiplantae</taxon>
        <taxon>Chlorophyta</taxon>
        <taxon>core chlorophytes</taxon>
        <taxon>Trebouxiophyceae</taxon>
        <taxon>Chlorellales</taxon>
        <taxon>Chlorellaceae</taxon>
        <taxon>Apatococcus</taxon>
    </lineage>
</organism>
<name>A0AAW1T2C2_9CHLO</name>
<evidence type="ECO:0000256" key="1">
    <source>
        <dbReference type="PROSITE-ProRule" id="PRU00176"/>
    </source>
</evidence>
<dbReference type="InterPro" id="IPR035445">
    <property type="entry name" value="GYF-like_dom_sf"/>
</dbReference>
<evidence type="ECO:0000259" key="3">
    <source>
        <dbReference type="PROSITE" id="PS50102"/>
    </source>
</evidence>
<feature type="compositionally biased region" description="Low complexity" evidence="2">
    <location>
        <begin position="271"/>
        <end position="283"/>
    </location>
</feature>
<dbReference type="GO" id="GO:0005686">
    <property type="term" value="C:U2 snRNP"/>
    <property type="evidence" value="ECO:0007669"/>
    <property type="project" value="TreeGrafter"/>
</dbReference>
<keyword evidence="5" id="KW-1185">Reference proteome</keyword>
<gene>
    <name evidence="4" type="ORF">WJX84_004994</name>
</gene>
<dbReference type="PANTHER" id="PTHR15608">
    <property type="entry name" value="SPLICING FACTOR U2AF-ASSOCIATED PROTEIN 2"/>
    <property type="match status" value="1"/>
</dbReference>
<comment type="caution">
    <text evidence="4">The sequence shown here is derived from an EMBL/GenBank/DDBJ whole genome shotgun (WGS) entry which is preliminary data.</text>
</comment>
<dbReference type="Pfam" id="PF00076">
    <property type="entry name" value="RRM_1"/>
    <property type="match status" value="1"/>
</dbReference>
<proteinExistence type="predicted"/>
<evidence type="ECO:0000313" key="4">
    <source>
        <dbReference type="EMBL" id="KAK9862843.1"/>
    </source>
</evidence>
<dbReference type="InterPro" id="IPR012677">
    <property type="entry name" value="Nucleotide-bd_a/b_plait_sf"/>
</dbReference>
<dbReference type="SUPFAM" id="SSF54928">
    <property type="entry name" value="RNA-binding domain, RBD"/>
    <property type="match status" value="1"/>
</dbReference>
<dbReference type="InterPro" id="IPR035979">
    <property type="entry name" value="RBD_domain_sf"/>
</dbReference>
<protein>
    <recommendedName>
        <fullName evidence="3">RRM domain-containing protein</fullName>
    </recommendedName>
</protein>
<dbReference type="InterPro" id="IPR034393">
    <property type="entry name" value="TatSF1-like"/>
</dbReference>
<dbReference type="GO" id="GO:0005684">
    <property type="term" value="C:U2-type spliceosomal complex"/>
    <property type="evidence" value="ECO:0007669"/>
    <property type="project" value="TreeGrafter"/>
</dbReference>
<dbReference type="AlphaFoldDB" id="A0AAW1T2C2"/>
<dbReference type="GO" id="GO:0003723">
    <property type="term" value="F:RNA binding"/>
    <property type="evidence" value="ECO:0007669"/>
    <property type="project" value="UniProtKB-UniRule"/>
</dbReference>
<dbReference type="EMBL" id="JALJOV010000548">
    <property type="protein sequence ID" value="KAK9862843.1"/>
    <property type="molecule type" value="Genomic_DNA"/>
</dbReference>
<evidence type="ECO:0000256" key="2">
    <source>
        <dbReference type="SAM" id="MobiDB-lite"/>
    </source>
</evidence>
<feature type="domain" description="RRM" evidence="3">
    <location>
        <begin position="341"/>
        <end position="408"/>
    </location>
</feature>
<dbReference type="Proteomes" id="UP001485043">
    <property type="component" value="Unassembled WGS sequence"/>
</dbReference>
<dbReference type="SUPFAM" id="SSF55277">
    <property type="entry name" value="GYF domain"/>
    <property type="match status" value="1"/>
</dbReference>
<dbReference type="PROSITE" id="PS50102">
    <property type="entry name" value="RRM"/>
    <property type="match status" value="1"/>
</dbReference>
<sequence length="408" mass="42420">MRNPSWYYLDSSGQATGPYLPEGLAGLVSSGHVTSDTYCWAEGQDNWRALKEIPELRQAAVVPLPQENEGAAAPAAGQMQSTASAAQDFAAAASSSASGLAASRAAVVAQPARIAAKPKAAAAPAAAAAAPSKPAEEVDPELAAFAAEITAIDPEALQGTAEARASTPSPNEQRFVDDDGTAYVWDTAQRKFLPKGQAGAAAHPDYNQEDMTFVADEEKIPVYDPPDPLAEVEGAEDLAVDPDTGAPAAAAGRAPGQPAPAEMQDAGSNPSTSGWAADAGGASDADREMQPVLGPGAMNGAGSKRDAAEAVLEKRKEKAKKAKEAAEAAQPKAWFDLKINTSVYVTGLPDDVTEMELAQVFTKCGILKEDDDRKPKVKVYRDRQSQVPKGDGLVTYLKEPSLPVALLQ</sequence>
<keyword evidence="1" id="KW-0694">RNA-binding</keyword>
<dbReference type="InterPro" id="IPR025640">
    <property type="entry name" value="GYF_2"/>
</dbReference>
<dbReference type="PANTHER" id="PTHR15608:SF0">
    <property type="entry name" value="HIV TAT-SPECIFIC FACTOR 1"/>
    <property type="match status" value="1"/>
</dbReference>
<dbReference type="Gene3D" id="3.30.70.330">
    <property type="match status" value="1"/>
</dbReference>
<dbReference type="Pfam" id="PF14237">
    <property type="entry name" value="GYF_2"/>
    <property type="match status" value="1"/>
</dbReference>
<feature type="region of interest" description="Disordered" evidence="2">
    <location>
        <begin position="196"/>
        <end position="316"/>
    </location>
</feature>
<dbReference type="InterPro" id="IPR000504">
    <property type="entry name" value="RRM_dom"/>
</dbReference>
<reference evidence="4 5" key="1">
    <citation type="journal article" date="2024" name="Nat. Commun.">
        <title>Phylogenomics reveals the evolutionary origins of lichenization in chlorophyte algae.</title>
        <authorList>
            <person name="Puginier C."/>
            <person name="Libourel C."/>
            <person name="Otte J."/>
            <person name="Skaloud P."/>
            <person name="Haon M."/>
            <person name="Grisel S."/>
            <person name="Petersen M."/>
            <person name="Berrin J.G."/>
            <person name="Delaux P.M."/>
            <person name="Dal Grande F."/>
            <person name="Keller J."/>
        </authorList>
    </citation>
    <scope>NUCLEOTIDE SEQUENCE [LARGE SCALE GENOMIC DNA]</scope>
    <source>
        <strain evidence="4 5">SAG 2523</strain>
    </source>
</reference>
<accession>A0AAW1T2C2</accession>
<feature type="compositionally biased region" description="Basic and acidic residues" evidence="2">
    <location>
        <begin position="303"/>
        <end position="316"/>
    </location>
</feature>
<evidence type="ECO:0000313" key="5">
    <source>
        <dbReference type="Proteomes" id="UP001485043"/>
    </source>
</evidence>